<comment type="caution">
    <text evidence="3">The sequence shown here is derived from an EMBL/GenBank/DDBJ whole genome shotgun (WGS) entry which is preliminary data.</text>
</comment>
<keyword evidence="1" id="KW-0812">Transmembrane</keyword>
<reference evidence="3" key="1">
    <citation type="submission" date="2020-09" db="EMBL/GenBank/DDBJ databases">
        <authorList>
            <person name="Kim M.K."/>
        </authorList>
    </citation>
    <scope>NUCLEOTIDE SEQUENCE</scope>
    <source>
        <strain evidence="3">BT702</strain>
    </source>
</reference>
<gene>
    <name evidence="3" type="ORF">IC229_18805</name>
</gene>
<protein>
    <submittedName>
        <fullName evidence="3">Alpha/beta fold hydrolase</fullName>
    </submittedName>
</protein>
<dbReference type="GO" id="GO:0016787">
    <property type="term" value="F:hydrolase activity"/>
    <property type="evidence" value="ECO:0007669"/>
    <property type="project" value="UniProtKB-KW"/>
</dbReference>
<dbReference type="AlphaFoldDB" id="A0A927ANV9"/>
<keyword evidence="1" id="KW-1133">Transmembrane helix</keyword>
<dbReference type="SUPFAM" id="SSF53474">
    <property type="entry name" value="alpha/beta-Hydrolases"/>
    <property type="match status" value="1"/>
</dbReference>
<organism evidence="3 4">
    <name type="scientific">Spirosoma profusum</name>
    <dbReference type="NCBI Taxonomy" id="2771354"/>
    <lineage>
        <taxon>Bacteria</taxon>
        <taxon>Pseudomonadati</taxon>
        <taxon>Bacteroidota</taxon>
        <taxon>Cytophagia</taxon>
        <taxon>Cytophagales</taxon>
        <taxon>Cytophagaceae</taxon>
        <taxon>Spirosoma</taxon>
    </lineage>
</organism>
<name>A0A927ANV9_9BACT</name>
<keyword evidence="4" id="KW-1185">Reference proteome</keyword>
<evidence type="ECO:0000256" key="1">
    <source>
        <dbReference type="SAM" id="Phobius"/>
    </source>
</evidence>
<dbReference type="Pfam" id="PF12146">
    <property type="entry name" value="Hydrolase_4"/>
    <property type="match status" value="1"/>
</dbReference>
<evidence type="ECO:0000313" key="3">
    <source>
        <dbReference type="EMBL" id="MBD2702704.1"/>
    </source>
</evidence>
<accession>A0A927ANV9</accession>
<proteinExistence type="predicted"/>
<evidence type="ECO:0000259" key="2">
    <source>
        <dbReference type="Pfam" id="PF12146"/>
    </source>
</evidence>
<dbReference type="EMBL" id="JACWZY010000016">
    <property type="protein sequence ID" value="MBD2702704.1"/>
    <property type="molecule type" value="Genomic_DNA"/>
</dbReference>
<feature type="domain" description="Serine aminopeptidase S33" evidence="2">
    <location>
        <begin position="83"/>
        <end position="301"/>
    </location>
</feature>
<dbReference type="Gene3D" id="3.40.50.1820">
    <property type="entry name" value="alpha/beta hydrolase"/>
    <property type="match status" value="1"/>
</dbReference>
<dbReference type="Proteomes" id="UP000598820">
    <property type="component" value="Unassembled WGS sequence"/>
</dbReference>
<feature type="transmembrane region" description="Helical" evidence="1">
    <location>
        <begin position="7"/>
        <end position="29"/>
    </location>
</feature>
<sequence length="319" mass="35287">MKKTGKRILFGIIALLVSIFIIGLVLAFFPTKSKTNHIGISPEKAASLRENFAGAHHLFTTSDGETLFLRRWNPDSIDQSKKDIAVLIFHGITAYSGPYNMAGKPISAGGYTTFGLDYRGHGLSGGNRGDSPGKERWIADLVESVRYVKSLGFSRVIILGHSLGVASAICAADAIPDEIAGLVLLSGAYEGRKGVSAQPTFYEKAKIFASSIFRPSYQAAEYYREGMTVTKDPLFNFRYTLRFLTMLNVKELRLPKTLTIPVLVGMGDKDELFSLEKAKEFYDLVPGNKKEFLVMENTTHAKIPVESWNQVVAWLDKTF</sequence>
<dbReference type="InterPro" id="IPR029058">
    <property type="entry name" value="AB_hydrolase_fold"/>
</dbReference>
<keyword evidence="3" id="KW-0378">Hydrolase</keyword>
<dbReference type="InterPro" id="IPR022742">
    <property type="entry name" value="Hydrolase_4"/>
</dbReference>
<keyword evidence="1" id="KW-0472">Membrane</keyword>
<dbReference type="InterPro" id="IPR051044">
    <property type="entry name" value="MAG_DAG_Lipase"/>
</dbReference>
<evidence type="ECO:0000313" key="4">
    <source>
        <dbReference type="Proteomes" id="UP000598820"/>
    </source>
</evidence>
<dbReference type="PANTHER" id="PTHR11614">
    <property type="entry name" value="PHOSPHOLIPASE-RELATED"/>
    <property type="match status" value="1"/>
</dbReference>
<dbReference type="RefSeq" id="WP_190888552.1">
    <property type="nucleotide sequence ID" value="NZ_JACWZY010000016.1"/>
</dbReference>